<dbReference type="STRING" id="645134.A0A0L0HHR5"/>
<evidence type="ECO:0000256" key="2">
    <source>
        <dbReference type="ARBA" id="ARBA00022664"/>
    </source>
</evidence>
<dbReference type="GeneID" id="27687245"/>
<feature type="compositionally biased region" description="Gly residues" evidence="6">
    <location>
        <begin position="1733"/>
        <end position="1751"/>
    </location>
</feature>
<evidence type="ECO:0000256" key="4">
    <source>
        <dbReference type="ARBA" id="ARBA00022801"/>
    </source>
</evidence>
<protein>
    <submittedName>
        <fullName evidence="12">Uncharacterized protein</fullName>
    </submittedName>
</protein>
<dbReference type="VEuPathDB" id="FungiDB:SPPG_03755"/>
<dbReference type="PANTHER" id="PTHR12341">
    <property type="entry name" value="5'-&gt;3' EXORIBONUCLEASE"/>
    <property type="match status" value="1"/>
</dbReference>
<evidence type="ECO:0000259" key="11">
    <source>
        <dbReference type="Pfam" id="PF18334"/>
    </source>
</evidence>
<evidence type="ECO:0000259" key="9">
    <source>
        <dbReference type="Pfam" id="PF18129"/>
    </source>
</evidence>
<dbReference type="GO" id="GO:0005634">
    <property type="term" value="C:nucleus"/>
    <property type="evidence" value="ECO:0007669"/>
    <property type="project" value="TreeGrafter"/>
</dbReference>
<evidence type="ECO:0000313" key="12">
    <source>
        <dbReference type="EMBL" id="KND00627.1"/>
    </source>
</evidence>
<keyword evidence="5" id="KW-0269">Exonuclease</keyword>
<organism evidence="12 13">
    <name type="scientific">Spizellomyces punctatus (strain DAOM BR117)</name>
    <dbReference type="NCBI Taxonomy" id="645134"/>
    <lineage>
        <taxon>Eukaryota</taxon>
        <taxon>Fungi</taxon>
        <taxon>Fungi incertae sedis</taxon>
        <taxon>Chytridiomycota</taxon>
        <taxon>Chytridiomycota incertae sedis</taxon>
        <taxon>Chytridiomycetes</taxon>
        <taxon>Spizellomycetales</taxon>
        <taxon>Spizellomycetaceae</taxon>
        <taxon>Spizellomyces</taxon>
    </lineage>
</organism>
<dbReference type="PIRSF" id="PIRSF006743">
    <property type="entry name" value="Exonuclease_Xnr1"/>
    <property type="match status" value="1"/>
</dbReference>
<dbReference type="OrthoDB" id="372487at2759"/>
<dbReference type="InParanoid" id="A0A0L0HHR5"/>
<dbReference type="Pfam" id="PF17846">
    <property type="entry name" value="XRN_M"/>
    <property type="match status" value="1"/>
</dbReference>
<dbReference type="GO" id="GO:0016075">
    <property type="term" value="P:rRNA catabolic process"/>
    <property type="evidence" value="ECO:0007669"/>
    <property type="project" value="TreeGrafter"/>
</dbReference>
<feature type="domain" description="5'-3' exoribonuclease 1 SH3-like" evidence="9">
    <location>
        <begin position="1157"/>
        <end position="1223"/>
    </location>
</feature>
<feature type="region of interest" description="Disordered" evidence="6">
    <location>
        <begin position="1326"/>
        <end position="1450"/>
    </location>
</feature>
<dbReference type="InterPro" id="IPR041106">
    <property type="entry name" value="XRN1_D2_D3"/>
</dbReference>
<dbReference type="FunFam" id="1.25.40.1050:FF:000002">
    <property type="entry name" value="5'-3' exoribonuclease"/>
    <property type="match status" value="1"/>
</dbReference>
<feature type="domain" description="Xrn1 N-terminal" evidence="7">
    <location>
        <begin position="1"/>
        <end position="227"/>
    </location>
</feature>
<dbReference type="Gene3D" id="1.25.40.1050">
    <property type="match status" value="1"/>
</dbReference>
<dbReference type="GO" id="GO:0003723">
    <property type="term" value="F:RNA binding"/>
    <property type="evidence" value="ECO:0007669"/>
    <property type="project" value="TreeGrafter"/>
</dbReference>
<keyword evidence="13" id="KW-1185">Reference proteome</keyword>
<dbReference type="InterPro" id="IPR016494">
    <property type="entry name" value="5_3_exoribonuclease_1"/>
</dbReference>
<dbReference type="OMA" id="VASWPWF"/>
<evidence type="ECO:0000259" key="7">
    <source>
        <dbReference type="Pfam" id="PF03159"/>
    </source>
</evidence>
<feature type="compositionally biased region" description="Low complexity" evidence="6">
    <location>
        <begin position="1618"/>
        <end position="1628"/>
    </location>
</feature>
<keyword evidence="2" id="KW-0507">mRNA processing</keyword>
<dbReference type="Proteomes" id="UP000053201">
    <property type="component" value="Unassembled WGS sequence"/>
</dbReference>
<evidence type="ECO:0000259" key="8">
    <source>
        <dbReference type="Pfam" id="PF17846"/>
    </source>
</evidence>
<feature type="domain" description="Xrn1 helical" evidence="8">
    <location>
        <begin position="273"/>
        <end position="671"/>
    </location>
</feature>
<feature type="region of interest" description="Disordered" evidence="6">
    <location>
        <begin position="1586"/>
        <end position="1751"/>
    </location>
</feature>
<dbReference type="CDD" id="cd18673">
    <property type="entry name" value="PIN_XRN1-2-like"/>
    <property type="match status" value="1"/>
</dbReference>
<dbReference type="Gene3D" id="2.30.30.750">
    <property type="match status" value="1"/>
</dbReference>
<evidence type="ECO:0000256" key="6">
    <source>
        <dbReference type="SAM" id="MobiDB-lite"/>
    </source>
</evidence>
<dbReference type="InterPro" id="IPR040992">
    <property type="entry name" value="XRN1_D1"/>
</dbReference>
<dbReference type="PANTHER" id="PTHR12341:SF7">
    <property type="entry name" value="5'-3' EXORIBONUCLEASE 1"/>
    <property type="match status" value="1"/>
</dbReference>
<gene>
    <name evidence="12" type="ORF">SPPG_03755</name>
</gene>
<dbReference type="InterPro" id="IPR014722">
    <property type="entry name" value="Rib_uL2_dom2"/>
</dbReference>
<sequence length="1751" mass="195986">MGIPKFFRWISERYPLCSQLIQENRIPEFDNLYLDMNGIIHNCSHPNDSDVHFRMTEDQIFLAIFNYVDHLFSKIRPKKLFFLAVDGVAPRAKMNQQRARRFRTAKDNAEARQRAIQRGEELPKEAPFDSNCITPGTPFMARLQEQLKYFINKKITEDASWHNVEVILSGHEVPGEGEHKIMEYLRLAKSQPDYDPNVRHCLYGLDADLMMLGLLSHEPHFALLREEVTFGRSRKKNPGGNPEAQNFYLMHLSLFREYLDAEFSTLQDQLSFKYDVERVIDDFIVLAYFVGNDFLPNLPGLHINEGALAYMFKVYKTVLLEGGGYLNDGGQLQLDRCERFLRKLGEQERELFEVEVGDVKWLQGKRTNGQSKQAPKKSQLVLSKPQREYYDKIKSFVLSNRETARLTFSTNIPARDRTFIINLANELGISHTIDALGEGKDLPQHHIILDWDEDDDEDDEESMEARQRVLRRWDAAEIIDEDGLAASLEAEEKQKLDEAFVEWKREYYKEKMEINYDNQAQMSKLVYHYVEGLQWIAYYYYNGVASWEWFYPYHYAPKITDLVNIGNLDIKFDIGRPFLPFEQLMGVLPAASRQHIPEAFRELMTDPGSPIIDFYPADFELDMNGKKADWEAVVKIPFIDETRLLRALHARENQLTKEEKSRNRHGDSFIFELDAKQPHSYPSPLPGVFPEIAKCVCNMRIYRLPTVGSDGFVKGLCAGAQLGVRALAGFPTMKTLPHTATLGFHGVHVFTMESPNESMIIALENRFEGCIPEEIAKTQIGQRVFVNWPFLQEALVSSMTDEFFRYEIKEIGGRKDVVKIPQNQDSQDRFYKASERIEHYYSKRYGTITGPVEILLNVRLLKGMKLQEDGALVKDYGSYHEETDIALQTVVGQVEFEDPRYKEQPAAPLPQEYPLGSRVFFLGNQGYGLAADVVGYDTEKLHIKLLKPTDPELVEGLHFTREKAIDAERGERYMPSWQVAKQLGIPSLALSKVTSSLHVISKKSDQRYNLGLNLKFESKKRKVLGYSRKTSSGWEYSQRAVALIREYKDRFPALFVGLEKRSRNDLYEDTEIYPEEVASSKLNEIKEWLKEAGVKDFERVSLDTRALTKNVIKDIEERVDEVYKRIGDVKIKAVTVKNVPRPAVLKPAHARHRLSHQVFDLGDRVMYAMDSGSVPLAAQGTVVGMEGNFLDVVFDQMFMGGSSLGDRCQPNRGLVVNKDAVLNLTHMQPPIEGSRPSQVIPINRPIPRFAMRSGGNALAQQQNSAHKSSAPPIKNAWTEGGPTIMARNAGPRSGFNEPPRFENQERSDAGKRHTFAGASGVTIAITKHSTPVRSTGGNVVPKNSQPSVTSVAKENVRRKPHPSRPEVAAPSNSVLPNGSAIKIQHEHEKADSTKRSAPSKPTHQGGAGEQLKTGLIRNSGTSAPPIHAVSSATPEANETATAAGYSGLPPSGSTDEADMITQSLKTMLHIGNNHPPPATTVPLMQVPVGFQPIQMVPVGMPVFTQPHFPMSMAPAIPIQYGTAPHGPPQAIVMDPNNLEVSRQLMAMLQPQQAAQPHMLASFSPYTVAAGAMPVQPVQNELAELIKHKEPAGRGRGRGAAGVPGPRRSTATGTGDVIQSSEEQGSTSQEPEETMDVEHEGEEGTGEVNRDPGTHQDRGRGRGRGAFRGQHQNQRWSGGGYVPRGGYGYGPMQQNGGYNWRGGRGRGTGGSYGNGTHQGGGGQGGFHDNRGRGRGGYHGGESGSRGRGRGFT</sequence>
<feature type="compositionally biased region" description="Low complexity" evidence="6">
    <location>
        <begin position="1432"/>
        <end position="1443"/>
    </location>
</feature>
<comment type="similarity">
    <text evidence="1">Belongs to the 5'-3' exonuclease family. XRN2/RAT1 subfamily.</text>
</comment>
<feature type="compositionally biased region" description="Polar residues" evidence="6">
    <location>
        <begin position="1327"/>
        <end position="1352"/>
    </location>
</feature>
<name>A0A0L0HHR5_SPIPD</name>
<dbReference type="Gene3D" id="2.30.30.30">
    <property type="match status" value="1"/>
</dbReference>
<dbReference type="InterPro" id="IPR047007">
    <property type="entry name" value="XRN1_D1_sf"/>
</dbReference>
<feature type="compositionally biased region" description="Polar residues" evidence="6">
    <location>
        <begin position="1258"/>
        <end position="1267"/>
    </location>
</feature>
<feature type="domain" description="5'-3' exoribonuclease 1 D1" evidence="10">
    <location>
        <begin position="715"/>
        <end position="904"/>
    </location>
</feature>
<proteinExistence type="inferred from homology"/>
<dbReference type="InterPro" id="IPR047008">
    <property type="entry name" value="XRN1_SH3_sf"/>
</dbReference>
<dbReference type="InterPro" id="IPR004859">
    <property type="entry name" value="Xrn1_N"/>
</dbReference>
<evidence type="ECO:0000256" key="3">
    <source>
        <dbReference type="ARBA" id="ARBA00022722"/>
    </source>
</evidence>
<feature type="compositionally biased region" description="Gly residues" evidence="6">
    <location>
        <begin position="1698"/>
        <end position="1724"/>
    </location>
</feature>
<evidence type="ECO:0000313" key="13">
    <source>
        <dbReference type="Proteomes" id="UP000053201"/>
    </source>
</evidence>
<dbReference type="Pfam" id="PF03159">
    <property type="entry name" value="XRN_N"/>
    <property type="match status" value="1"/>
</dbReference>
<feature type="compositionally biased region" description="Basic and acidic residues" evidence="6">
    <location>
        <begin position="1299"/>
        <end position="1309"/>
    </location>
</feature>
<dbReference type="GO" id="GO:0006397">
    <property type="term" value="P:mRNA processing"/>
    <property type="evidence" value="ECO:0007669"/>
    <property type="project" value="UniProtKB-KW"/>
</dbReference>
<dbReference type="EMBL" id="KQ257455">
    <property type="protein sequence ID" value="KND00627.1"/>
    <property type="molecule type" value="Genomic_DNA"/>
</dbReference>
<dbReference type="Gene3D" id="2.170.260.40">
    <property type="match status" value="1"/>
</dbReference>
<dbReference type="Pfam" id="PF18332">
    <property type="entry name" value="XRN1_D1"/>
    <property type="match status" value="1"/>
</dbReference>
<accession>A0A0L0HHR5</accession>
<keyword evidence="3" id="KW-0540">Nuclease</keyword>
<dbReference type="Pfam" id="PF18129">
    <property type="entry name" value="SH3_12"/>
    <property type="match status" value="1"/>
</dbReference>
<dbReference type="eggNOG" id="KOG2045">
    <property type="taxonomic scope" value="Eukaryota"/>
</dbReference>
<dbReference type="FunFam" id="3.40.50.12390:FF:000002">
    <property type="entry name" value="5'-3' exoribonuclease 1"/>
    <property type="match status" value="1"/>
</dbReference>
<keyword evidence="4" id="KW-0378">Hydrolase</keyword>
<dbReference type="Gene3D" id="3.40.50.12390">
    <property type="match status" value="2"/>
</dbReference>
<feature type="compositionally biased region" description="Gly residues" evidence="6">
    <location>
        <begin position="1676"/>
        <end position="1688"/>
    </location>
</feature>
<evidence type="ECO:0000256" key="1">
    <source>
        <dbReference type="ARBA" id="ARBA00006994"/>
    </source>
</evidence>
<evidence type="ECO:0000259" key="10">
    <source>
        <dbReference type="Pfam" id="PF18332"/>
    </source>
</evidence>
<feature type="compositionally biased region" description="Basic and acidic residues" evidence="6">
    <location>
        <begin position="1647"/>
        <end position="1659"/>
    </location>
</feature>
<dbReference type="GO" id="GO:0004534">
    <property type="term" value="F:5'-3' RNA exonuclease activity"/>
    <property type="evidence" value="ECO:0007669"/>
    <property type="project" value="UniProtKB-ARBA"/>
</dbReference>
<dbReference type="GO" id="GO:0000956">
    <property type="term" value="P:nuclear-transcribed mRNA catabolic process"/>
    <property type="evidence" value="ECO:0007669"/>
    <property type="project" value="InterPro"/>
</dbReference>
<feature type="compositionally biased region" description="Basic and acidic residues" evidence="6">
    <location>
        <begin position="1383"/>
        <end position="1394"/>
    </location>
</feature>
<dbReference type="InterPro" id="IPR027073">
    <property type="entry name" value="5_3_exoribonuclease"/>
</dbReference>
<feature type="compositionally biased region" description="Acidic residues" evidence="6">
    <location>
        <begin position="1629"/>
        <end position="1644"/>
    </location>
</feature>
<dbReference type="Pfam" id="PF18334">
    <property type="entry name" value="XRN1_D2_D3"/>
    <property type="match status" value="1"/>
</dbReference>
<dbReference type="InterPro" id="IPR041412">
    <property type="entry name" value="Xrn1_helical"/>
</dbReference>
<dbReference type="RefSeq" id="XP_016608666.1">
    <property type="nucleotide sequence ID" value="XM_016752003.1"/>
</dbReference>
<evidence type="ECO:0000256" key="5">
    <source>
        <dbReference type="ARBA" id="ARBA00022839"/>
    </source>
</evidence>
<dbReference type="FunCoup" id="A0A0L0HHR5">
    <property type="interactions" value="379"/>
</dbReference>
<dbReference type="InterPro" id="IPR041385">
    <property type="entry name" value="SH3_12"/>
</dbReference>
<reference evidence="12 13" key="1">
    <citation type="submission" date="2009-08" db="EMBL/GenBank/DDBJ databases">
        <title>The Genome Sequence of Spizellomyces punctatus strain DAOM BR117.</title>
        <authorList>
            <consortium name="The Broad Institute Genome Sequencing Platform"/>
            <person name="Russ C."/>
            <person name="Cuomo C."/>
            <person name="Shea T."/>
            <person name="Young S.K."/>
            <person name="Zeng Q."/>
            <person name="Koehrsen M."/>
            <person name="Haas B."/>
            <person name="Borodovsky M."/>
            <person name="Guigo R."/>
            <person name="Alvarado L."/>
            <person name="Berlin A."/>
            <person name="Bochicchio J."/>
            <person name="Borenstein D."/>
            <person name="Chapman S."/>
            <person name="Chen Z."/>
            <person name="Engels R."/>
            <person name="Freedman E."/>
            <person name="Gellesch M."/>
            <person name="Goldberg J."/>
            <person name="Griggs A."/>
            <person name="Gujja S."/>
            <person name="Heiman D."/>
            <person name="Hepburn T."/>
            <person name="Howarth C."/>
            <person name="Jen D."/>
            <person name="Larson L."/>
            <person name="Lewis B."/>
            <person name="Mehta T."/>
            <person name="Park D."/>
            <person name="Pearson M."/>
            <person name="Roberts A."/>
            <person name="Saif S."/>
            <person name="Shenoy N."/>
            <person name="Sisk P."/>
            <person name="Stolte C."/>
            <person name="Sykes S."/>
            <person name="Thomson T."/>
            <person name="Walk T."/>
            <person name="White J."/>
            <person name="Yandava C."/>
            <person name="Burger G."/>
            <person name="Gray M.W."/>
            <person name="Holland P.W.H."/>
            <person name="King N."/>
            <person name="Lang F.B.F."/>
            <person name="Roger A.J."/>
            <person name="Ruiz-Trillo I."/>
            <person name="Lander E."/>
            <person name="Nusbaum C."/>
        </authorList>
    </citation>
    <scope>NUCLEOTIDE SEQUENCE [LARGE SCALE GENOMIC DNA]</scope>
    <source>
        <strain evidence="12 13">DAOM BR117</strain>
    </source>
</reference>
<feature type="region of interest" description="Disordered" evidence="6">
    <location>
        <begin position="1255"/>
        <end position="1309"/>
    </location>
</feature>
<feature type="domain" description="Exoribonuclease Xrn1 D2/D3" evidence="11">
    <location>
        <begin position="908"/>
        <end position="1133"/>
    </location>
</feature>